<protein>
    <submittedName>
        <fullName evidence="1">Uncharacterized protein</fullName>
    </submittedName>
</protein>
<dbReference type="RefSeq" id="XP_012651770.1">
    <property type="nucleotide sequence ID" value="XM_012796316.1"/>
</dbReference>
<proteinExistence type="predicted"/>
<reference evidence="2" key="1">
    <citation type="journal article" date="2006" name="PLoS Biol.">
        <title>Macronuclear genome sequence of the ciliate Tetrahymena thermophila, a model eukaryote.</title>
        <authorList>
            <person name="Eisen J.A."/>
            <person name="Coyne R.S."/>
            <person name="Wu M."/>
            <person name="Wu D."/>
            <person name="Thiagarajan M."/>
            <person name="Wortman J.R."/>
            <person name="Badger J.H."/>
            <person name="Ren Q."/>
            <person name="Amedeo P."/>
            <person name="Jones K.M."/>
            <person name="Tallon L.J."/>
            <person name="Delcher A.L."/>
            <person name="Salzberg S.L."/>
            <person name="Silva J.C."/>
            <person name="Haas B.J."/>
            <person name="Majoros W.H."/>
            <person name="Farzad M."/>
            <person name="Carlton J.M."/>
            <person name="Smith R.K. Jr."/>
            <person name="Garg J."/>
            <person name="Pearlman R.E."/>
            <person name="Karrer K.M."/>
            <person name="Sun L."/>
            <person name="Manning G."/>
            <person name="Elde N.C."/>
            <person name="Turkewitz A.P."/>
            <person name="Asai D.J."/>
            <person name="Wilkes D.E."/>
            <person name="Wang Y."/>
            <person name="Cai H."/>
            <person name="Collins K."/>
            <person name="Stewart B.A."/>
            <person name="Lee S.R."/>
            <person name="Wilamowska K."/>
            <person name="Weinberg Z."/>
            <person name="Ruzzo W.L."/>
            <person name="Wloga D."/>
            <person name="Gaertig J."/>
            <person name="Frankel J."/>
            <person name="Tsao C.-C."/>
            <person name="Gorovsky M.A."/>
            <person name="Keeling P.J."/>
            <person name="Waller R.F."/>
            <person name="Patron N.J."/>
            <person name="Cherry J.M."/>
            <person name="Stover N.A."/>
            <person name="Krieger C.J."/>
            <person name="del Toro C."/>
            <person name="Ryder H.F."/>
            <person name="Williamson S.C."/>
            <person name="Barbeau R.A."/>
            <person name="Hamilton E.P."/>
            <person name="Orias E."/>
        </authorList>
    </citation>
    <scope>NUCLEOTIDE SEQUENCE [LARGE SCALE GENOMIC DNA]</scope>
    <source>
        <strain evidence="2">SB210</strain>
    </source>
</reference>
<dbReference type="EMBL" id="GG662794">
    <property type="protein sequence ID" value="EWS75697.1"/>
    <property type="molecule type" value="Genomic_DNA"/>
</dbReference>
<dbReference type="KEGG" id="tet:TTHERM_000707502"/>
<name>W7XDN5_TETTS</name>
<keyword evidence="2" id="KW-1185">Reference proteome</keyword>
<dbReference type="AlphaFoldDB" id="W7XDN5"/>
<dbReference type="InParanoid" id="W7XDN5"/>
<accession>W7XDN5</accession>
<evidence type="ECO:0000313" key="1">
    <source>
        <dbReference type="EMBL" id="EWS75697.1"/>
    </source>
</evidence>
<dbReference type="GeneID" id="24440312"/>
<evidence type="ECO:0000313" key="2">
    <source>
        <dbReference type="Proteomes" id="UP000009168"/>
    </source>
</evidence>
<organism evidence="1 2">
    <name type="scientific">Tetrahymena thermophila (strain SB210)</name>
    <dbReference type="NCBI Taxonomy" id="312017"/>
    <lineage>
        <taxon>Eukaryota</taxon>
        <taxon>Sar</taxon>
        <taxon>Alveolata</taxon>
        <taxon>Ciliophora</taxon>
        <taxon>Intramacronucleata</taxon>
        <taxon>Oligohymenophorea</taxon>
        <taxon>Hymenostomatida</taxon>
        <taxon>Tetrahymenina</taxon>
        <taxon>Tetrahymenidae</taxon>
        <taxon>Tetrahymena</taxon>
    </lineage>
</organism>
<sequence length="82" mass="10042">MKKKFIQSFLKFKQSPYFLYNYPFRTTNRLKLQEDKKKLFKKLIRISKQKQIVTFVKIKIIKAKIKKFRGYNLQPLKLQIDG</sequence>
<gene>
    <name evidence="1" type="ORF">TTHERM_000707502</name>
</gene>
<dbReference type="Proteomes" id="UP000009168">
    <property type="component" value="Unassembled WGS sequence"/>
</dbReference>